<feature type="binding site" evidence="11">
    <location>
        <position position="191"/>
    </location>
    <ligand>
        <name>FMN</name>
        <dbReference type="ChEBI" id="CHEBI:58210"/>
    </ligand>
</feature>
<dbReference type="HAMAP" id="MF_00354">
    <property type="entry name" value="Idi_2"/>
    <property type="match status" value="1"/>
</dbReference>
<evidence type="ECO:0000256" key="10">
    <source>
        <dbReference type="ARBA" id="ARBA00025810"/>
    </source>
</evidence>
<evidence type="ECO:0000256" key="3">
    <source>
        <dbReference type="ARBA" id="ARBA00022630"/>
    </source>
</evidence>
<dbReference type="RefSeq" id="WP_158028635.1">
    <property type="nucleotide sequence ID" value="NZ_BMHG01000001.1"/>
</dbReference>
<protein>
    <recommendedName>
        <fullName evidence="11">Isopentenyl-diphosphate delta-isomerase</fullName>
        <shortName evidence="11">IPP isomerase</shortName>
        <ecNumber evidence="11">5.3.3.2</ecNumber>
    </recommendedName>
    <alternativeName>
        <fullName evidence="11">Isopentenyl diphosphate:dimethylallyl diphosphate isomerase</fullName>
    </alternativeName>
    <alternativeName>
        <fullName evidence="11">Isopentenyl pyrophosphate isomerase</fullName>
    </alternativeName>
    <alternativeName>
        <fullName evidence="11">Type 2 isopentenyl diphosphate isomerase</fullName>
        <shortName evidence="11">IDI-2</shortName>
    </alternativeName>
</protein>
<evidence type="ECO:0000313" key="14">
    <source>
        <dbReference type="EMBL" id="KAB1650051.1"/>
    </source>
</evidence>
<comment type="cofactor">
    <cofactor evidence="11">
        <name>Mg(2+)</name>
        <dbReference type="ChEBI" id="CHEBI:18420"/>
    </cofactor>
</comment>
<dbReference type="GO" id="GO:0070402">
    <property type="term" value="F:NADPH binding"/>
    <property type="evidence" value="ECO:0007669"/>
    <property type="project" value="UniProtKB-UniRule"/>
</dbReference>
<dbReference type="GO" id="GO:0000287">
    <property type="term" value="F:magnesium ion binding"/>
    <property type="evidence" value="ECO:0007669"/>
    <property type="project" value="UniProtKB-UniRule"/>
</dbReference>
<organism evidence="14 15">
    <name type="scientific">Pseudoclavibacter endophyticus</name>
    <dbReference type="NCBI Taxonomy" id="1778590"/>
    <lineage>
        <taxon>Bacteria</taxon>
        <taxon>Bacillati</taxon>
        <taxon>Actinomycetota</taxon>
        <taxon>Actinomycetes</taxon>
        <taxon>Micrococcales</taxon>
        <taxon>Microbacteriaceae</taxon>
        <taxon>Pseudoclavibacter</taxon>
    </lineage>
</organism>
<dbReference type="NCBIfam" id="TIGR02151">
    <property type="entry name" value="IPP_isom_2"/>
    <property type="match status" value="1"/>
</dbReference>
<proteinExistence type="inferred from homology"/>
<feature type="binding site" evidence="11">
    <location>
        <begin position="70"/>
        <end position="72"/>
    </location>
    <ligand>
        <name>FMN</name>
        <dbReference type="ChEBI" id="CHEBI:58210"/>
    </ligand>
</feature>
<dbReference type="GO" id="GO:0008299">
    <property type="term" value="P:isoprenoid biosynthetic process"/>
    <property type="evidence" value="ECO:0007669"/>
    <property type="project" value="UniProtKB-UniRule"/>
</dbReference>
<name>A0A6H9WQS5_9MICO</name>
<comment type="caution">
    <text evidence="11">Lacks conserved residue(s) required for the propagation of feature annotation.</text>
</comment>
<keyword evidence="3 11" id="KW-0285">Flavoprotein</keyword>
<comment type="subcellular location">
    <subcellularLocation>
        <location evidence="11">Cytoplasm</location>
    </subcellularLocation>
</comment>
<dbReference type="GO" id="GO:0004452">
    <property type="term" value="F:isopentenyl-diphosphate delta-isomerase activity"/>
    <property type="evidence" value="ECO:0007669"/>
    <property type="project" value="UniProtKB-UniRule"/>
</dbReference>
<feature type="binding site" evidence="11">
    <location>
        <begin position="286"/>
        <end position="287"/>
    </location>
    <ligand>
        <name>FMN</name>
        <dbReference type="ChEBI" id="CHEBI:58210"/>
    </ligand>
</feature>
<feature type="binding site" evidence="11">
    <location>
        <begin position="265"/>
        <end position="267"/>
    </location>
    <ligand>
        <name>FMN</name>
        <dbReference type="ChEBI" id="CHEBI:58210"/>
    </ligand>
</feature>
<evidence type="ECO:0000256" key="8">
    <source>
        <dbReference type="ARBA" id="ARBA00023229"/>
    </source>
</evidence>
<evidence type="ECO:0000256" key="2">
    <source>
        <dbReference type="ARBA" id="ARBA00022490"/>
    </source>
</evidence>
<comment type="subunit">
    <text evidence="10 11">Homooctamer. Dimer of tetramers.</text>
</comment>
<dbReference type="Gene3D" id="3.20.20.70">
    <property type="entry name" value="Aldolase class I"/>
    <property type="match status" value="1"/>
</dbReference>
<dbReference type="Pfam" id="PF01070">
    <property type="entry name" value="FMN_dh"/>
    <property type="match status" value="1"/>
</dbReference>
<dbReference type="SUPFAM" id="SSF51395">
    <property type="entry name" value="FMN-linked oxidoreductases"/>
    <property type="match status" value="1"/>
</dbReference>
<feature type="binding site" evidence="11">
    <location>
        <position position="129"/>
    </location>
    <ligand>
        <name>FMN</name>
        <dbReference type="ChEBI" id="CHEBI:58210"/>
    </ligand>
</feature>
<dbReference type="GO" id="GO:0016491">
    <property type="term" value="F:oxidoreductase activity"/>
    <property type="evidence" value="ECO:0007669"/>
    <property type="project" value="InterPro"/>
</dbReference>
<keyword evidence="9 11" id="KW-0413">Isomerase</keyword>
<evidence type="ECO:0000256" key="4">
    <source>
        <dbReference type="ARBA" id="ARBA00022643"/>
    </source>
</evidence>
<dbReference type="InterPro" id="IPR000262">
    <property type="entry name" value="FMN-dep_DH"/>
</dbReference>
<dbReference type="CDD" id="cd02811">
    <property type="entry name" value="IDI-2_FMN"/>
    <property type="match status" value="1"/>
</dbReference>
<comment type="cofactor">
    <cofactor evidence="1 11">
        <name>FMN</name>
        <dbReference type="ChEBI" id="CHEBI:58210"/>
    </cofactor>
</comment>
<dbReference type="PANTHER" id="PTHR43665:SF1">
    <property type="entry name" value="ISOPENTENYL-DIPHOSPHATE DELTA-ISOMERASE"/>
    <property type="match status" value="1"/>
</dbReference>
<feature type="binding site" evidence="11">
    <location>
        <position position="160"/>
    </location>
    <ligand>
        <name>Mg(2+)</name>
        <dbReference type="ChEBI" id="CHEBI:18420"/>
    </ligand>
</feature>
<accession>A0A6H9WQS5</accession>
<dbReference type="PIRSF" id="PIRSF003314">
    <property type="entry name" value="IPP_isomerase"/>
    <property type="match status" value="1"/>
</dbReference>
<evidence type="ECO:0000256" key="11">
    <source>
        <dbReference type="HAMAP-Rule" id="MF_00354"/>
    </source>
</evidence>
<evidence type="ECO:0000259" key="13">
    <source>
        <dbReference type="Pfam" id="PF01070"/>
    </source>
</evidence>
<feature type="binding site" evidence="11">
    <location>
        <begin position="14"/>
        <end position="15"/>
    </location>
    <ligand>
        <name>substrate</name>
    </ligand>
</feature>
<dbReference type="InterPro" id="IPR013785">
    <property type="entry name" value="Aldolase_TIM"/>
</dbReference>
<feature type="binding site" evidence="11">
    <location>
        <position position="221"/>
    </location>
    <ligand>
        <name>FMN</name>
        <dbReference type="ChEBI" id="CHEBI:58210"/>
    </ligand>
</feature>
<dbReference type="Proteomes" id="UP000431744">
    <property type="component" value="Unassembled WGS sequence"/>
</dbReference>
<keyword evidence="15" id="KW-1185">Reference proteome</keyword>
<feature type="binding site" evidence="11">
    <location>
        <position position="100"/>
    </location>
    <ligand>
        <name>FMN</name>
        <dbReference type="ChEBI" id="CHEBI:58210"/>
    </ligand>
</feature>
<reference evidence="14 15" key="1">
    <citation type="submission" date="2019-09" db="EMBL/GenBank/DDBJ databases">
        <title>Phylogeny of genus Pseudoclavibacter and closely related genus.</title>
        <authorList>
            <person name="Li Y."/>
        </authorList>
    </citation>
    <scope>NUCLEOTIDE SEQUENCE [LARGE SCALE GENOMIC DNA]</scope>
    <source>
        <strain evidence="14 15">EGI 60007</strain>
    </source>
</reference>
<dbReference type="EC" id="5.3.3.2" evidence="11"/>
<dbReference type="OrthoDB" id="9795032at2"/>
<evidence type="ECO:0000256" key="9">
    <source>
        <dbReference type="ARBA" id="ARBA00023235"/>
    </source>
</evidence>
<comment type="similarity">
    <text evidence="11">Belongs to the IPP isomerase type 2 family.</text>
</comment>
<feature type="region of interest" description="Disordered" evidence="12">
    <location>
        <begin position="1"/>
        <end position="27"/>
    </location>
</feature>
<comment type="cofactor">
    <cofactor evidence="11">
        <name>NADPH</name>
        <dbReference type="ChEBI" id="CHEBI:57783"/>
    </cofactor>
</comment>
<dbReference type="EMBL" id="WBJY01000001">
    <property type="protein sequence ID" value="KAB1650051.1"/>
    <property type="molecule type" value="Genomic_DNA"/>
</dbReference>
<dbReference type="PANTHER" id="PTHR43665">
    <property type="entry name" value="ISOPENTENYL-DIPHOSPHATE DELTA-ISOMERASE"/>
    <property type="match status" value="1"/>
</dbReference>
<dbReference type="GO" id="GO:0005737">
    <property type="term" value="C:cytoplasm"/>
    <property type="evidence" value="ECO:0007669"/>
    <property type="project" value="UniProtKB-SubCell"/>
</dbReference>
<evidence type="ECO:0000313" key="15">
    <source>
        <dbReference type="Proteomes" id="UP000431744"/>
    </source>
</evidence>
<feature type="domain" description="FMN-dependent dehydrogenase" evidence="13">
    <location>
        <begin position="172"/>
        <end position="329"/>
    </location>
</feature>
<comment type="function">
    <text evidence="11">Involved in the biosynthesis of isoprenoids. Catalyzes the 1,3-allylic rearrangement of the homoallylic substrate isopentenyl (IPP) to its allylic isomer, dimethylallyl diphosphate (DMAPP).</text>
</comment>
<sequence length="360" mass="38226">MSADRQGPSQASRRKDEHIELASSQSPAAANDFDDVELVHHALDGVNAERVCLDTSIDGWRWPVPLFINGMTGGSAGSERINRALAVAAREHGMPVASGSVGVALDDPETARTFRVLRDENPDGIVIANLGAGRSADEALRAIELLEADALQVHLNAVQETVMPEGARDFSGWAPLIEAIVAASPVPVFVKEVGFGLSRRTLHRLRDLGVRVADVAGRGGTDFARIENDRRDTGDFAYLAGYGQSAVECLLEGRGVLPALLASGGVRTPLDAVRALALGADAVGVAGVFLRAAMQSETRAVQVIGAWRTQLAQLLAMLGAETVAELASHDVLVRGRVREFCELRGIDPTRRRAPDAPSAR</sequence>
<evidence type="ECO:0000256" key="1">
    <source>
        <dbReference type="ARBA" id="ARBA00001917"/>
    </source>
</evidence>
<evidence type="ECO:0000256" key="5">
    <source>
        <dbReference type="ARBA" id="ARBA00022723"/>
    </source>
</evidence>
<keyword evidence="6 11" id="KW-0460">Magnesium</keyword>
<keyword evidence="4 11" id="KW-0288">FMN</keyword>
<dbReference type="AlphaFoldDB" id="A0A6H9WQS5"/>
<keyword evidence="8 11" id="KW-0414">Isoprene biosynthesis</keyword>
<comment type="catalytic activity">
    <reaction evidence="11">
        <text>isopentenyl diphosphate = dimethylallyl diphosphate</text>
        <dbReference type="Rhea" id="RHEA:23284"/>
        <dbReference type="ChEBI" id="CHEBI:57623"/>
        <dbReference type="ChEBI" id="CHEBI:128769"/>
        <dbReference type="EC" id="5.3.3.2"/>
    </reaction>
</comment>
<gene>
    <name evidence="11" type="primary">fni</name>
    <name evidence="14" type="ORF">F8O04_07515</name>
</gene>
<keyword evidence="2 11" id="KW-0963">Cytoplasm</keyword>
<comment type="caution">
    <text evidence="14">The sequence shown here is derived from an EMBL/GenBank/DDBJ whole genome shotgun (WGS) entry which is preliminary data.</text>
</comment>
<dbReference type="GO" id="GO:0010181">
    <property type="term" value="F:FMN binding"/>
    <property type="evidence" value="ECO:0007669"/>
    <property type="project" value="UniProtKB-UniRule"/>
</dbReference>
<evidence type="ECO:0000256" key="12">
    <source>
        <dbReference type="SAM" id="MobiDB-lite"/>
    </source>
</evidence>
<dbReference type="InterPro" id="IPR011179">
    <property type="entry name" value="IPdP_isomerase"/>
</dbReference>
<keyword evidence="7 11" id="KW-0521">NADP</keyword>
<feature type="binding site" evidence="11">
    <location>
        <position position="159"/>
    </location>
    <ligand>
        <name>substrate</name>
    </ligand>
</feature>
<evidence type="ECO:0000256" key="7">
    <source>
        <dbReference type="ARBA" id="ARBA00022857"/>
    </source>
</evidence>
<keyword evidence="5 11" id="KW-0479">Metal-binding</keyword>
<evidence type="ECO:0000256" key="6">
    <source>
        <dbReference type="ARBA" id="ARBA00022842"/>
    </source>
</evidence>